<accession>B0X644</accession>
<dbReference type="KEGG" id="cqu:CpipJ_CPIJ015046"/>
<evidence type="ECO:0000313" key="2">
    <source>
        <dbReference type="EnsemblMetazoa" id="CPIJ015046-PA"/>
    </source>
</evidence>
<evidence type="ECO:0000313" key="1">
    <source>
        <dbReference type="EMBL" id="EDS41175.1"/>
    </source>
</evidence>
<dbReference type="EMBL" id="DS232401">
    <property type="protein sequence ID" value="EDS41175.1"/>
    <property type="molecule type" value="Genomic_DNA"/>
</dbReference>
<protein>
    <submittedName>
        <fullName evidence="1 2">Uncharacterized protein</fullName>
    </submittedName>
</protein>
<proteinExistence type="predicted"/>
<dbReference type="EnsemblMetazoa" id="CPIJ015046-RA">
    <property type="protein sequence ID" value="CPIJ015046-PA"/>
    <property type="gene ID" value="CPIJ015046"/>
</dbReference>
<sequence length="79" mass="9652">MKNRGPTRPNRRRISQLLLPARVRRNRSPPRRCQLKSVRLLRESRRLRPLPQIPNRPKRERLLLVPETVLLTKSLRRWF</sequence>
<gene>
    <name evidence="2" type="primary">6048160</name>
    <name evidence="1" type="ORF">CpipJ_CPIJ015046</name>
</gene>
<dbReference type="VEuPathDB" id="VectorBase:CPIJ015046"/>
<dbReference type="InParanoid" id="B0X644"/>
<dbReference type="HOGENOM" id="CLU_2608382_0_0_1"/>
<name>B0X644_CULQU</name>
<evidence type="ECO:0000313" key="3">
    <source>
        <dbReference type="Proteomes" id="UP000002320"/>
    </source>
</evidence>
<keyword evidence="3" id="KW-1185">Reference proteome</keyword>
<dbReference type="Proteomes" id="UP000002320">
    <property type="component" value="Unassembled WGS sequence"/>
</dbReference>
<organism>
    <name type="scientific">Culex quinquefasciatus</name>
    <name type="common">Southern house mosquito</name>
    <name type="synonym">Culex pungens</name>
    <dbReference type="NCBI Taxonomy" id="7176"/>
    <lineage>
        <taxon>Eukaryota</taxon>
        <taxon>Metazoa</taxon>
        <taxon>Ecdysozoa</taxon>
        <taxon>Arthropoda</taxon>
        <taxon>Hexapoda</taxon>
        <taxon>Insecta</taxon>
        <taxon>Pterygota</taxon>
        <taxon>Neoptera</taxon>
        <taxon>Endopterygota</taxon>
        <taxon>Diptera</taxon>
        <taxon>Nematocera</taxon>
        <taxon>Culicoidea</taxon>
        <taxon>Culicidae</taxon>
        <taxon>Culicinae</taxon>
        <taxon>Culicini</taxon>
        <taxon>Culex</taxon>
        <taxon>Culex</taxon>
    </lineage>
</organism>
<reference evidence="2" key="2">
    <citation type="submission" date="2021-02" db="UniProtKB">
        <authorList>
            <consortium name="EnsemblMetazoa"/>
        </authorList>
    </citation>
    <scope>IDENTIFICATION</scope>
    <source>
        <strain evidence="2">JHB</strain>
    </source>
</reference>
<reference evidence="1" key="1">
    <citation type="submission" date="2007-03" db="EMBL/GenBank/DDBJ databases">
        <title>Annotation of Culex pipiens quinquefasciatus.</title>
        <authorList>
            <consortium name="The Broad Institute Genome Sequencing Platform"/>
            <person name="Atkinson P.W."/>
            <person name="Hemingway J."/>
            <person name="Christensen B.M."/>
            <person name="Higgs S."/>
            <person name="Kodira C."/>
            <person name="Hannick L."/>
            <person name="Megy K."/>
            <person name="O'Leary S."/>
            <person name="Pearson M."/>
            <person name="Haas B.J."/>
            <person name="Mauceli E."/>
            <person name="Wortman J.R."/>
            <person name="Lee N.H."/>
            <person name="Guigo R."/>
            <person name="Stanke M."/>
            <person name="Alvarado L."/>
            <person name="Amedeo P."/>
            <person name="Antoine C.H."/>
            <person name="Arensburger P."/>
            <person name="Bidwell S.L."/>
            <person name="Crawford M."/>
            <person name="Camaro F."/>
            <person name="Devon K."/>
            <person name="Engels R."/>
            <person name="Hammond M."/>
            <person name="Howarth C."/>
            <person name="Koehrsen M."/>
            <person name="Lawson D."/>
            <person name="Montgomery P."/>
            <person name="Nene V."/>
            <person name="Nusbaum C."/>
            <person name="Puiu D."/>
            <person name="Romero-Severson J."/>
            <person name="Severson D.W."/>
            <person name="Shumway M."/>
            <person name="Sisk P."/>
            <person name="Stolte C."/>
            <person name="Zeng Q."/>
            <person name="Eisenstadt E."/>
            <person name="Fraser-Liggett C."/>
            <person name="Strausberg R."/>
            <person name="Galagan J."/>
            <person name="Birren B."/>
            <person name="Collins F.H."/>
        </authorList>
    </citation>
    <scope>NUCLEOTIDE SEQUENCE [LARGE SCALE GENOMIC DNA]</scope>
    <source>
        <strain evidence="1">JHB</strain>
    </source>
</reference>
<dbReference type="AlphaFoldDB" id="B0X644"/>